<evidence type="ECO:0000313" key="2">
    <source>
        <dbReference type="EnsemblPlants" id="cds.evm.model.06.296"/>
    </source>
</evidence>
<protein>
    <recommendedName>
        <fullName evidence="1">F-box domain-containing protein</fullName>
    </recommendedName>
</protein>
<dbReference type="SUPFAM" id="SSF81383">
    <property type="entry name" value="F-box domain"/>
    <property type="match status" value="1"/>
</dbReference>
<keyword evidence="3" id="KW-1185">Reference proteome</keyword>
<dbReference type="Pfam" id="PF12937">
    <property type="entry name" value="F-box-like"/>
    <property type="match status" value="1"/>
</dbReference>
<dbReference type="Gene3D" id="1.20.1280.50">
    <property type="match status" value="1"/>
</dbReference>
<evidence type="ECO:0000313" key="3">
    <source>
        <dbReference type="Proteomes" id="UP000596661"/>
    </source>
</evidence>
<dbReference type="InterPro" id="IPR045283">
    <property type="entry name" value="AT3G44326-like"/>
</dbReference>
<sequence length="532" mass="60043">MATPDLTTKQTAGDDHGCERTISALHPDIIRAHILARLDGPSLASAASASSQLHALSVDESLWQDICTSMWPSVADPRLQQLIVSNFPSGHRSFFSDSFPTIDEVPPRVFNHNLSRPSGLISAVDIFYQGKLVLSKIEETETLSEWFLCSPFLVELIDPKDPIPIDIRRAAVPGDDDGAWLKHLEENVTLSWILIDPNLKRAANVSSRRPVSVNRHWLTGEIQLRFSTVMTGAREVVQCGLVVTCGGDTDKERGKMHVREVGLHVEDMEGRHLKGSESLVILGNAIEGGGRRKVEAISITFVYWLNIGEEMKDLWAALSGLTPPAKSWLITRDFNALFDLEVREGGKKVTVADIEDATKWLAQNHMEVLLKTGSKFTWTSNQEGSKRIYSKIDHSFVNEDWFDFFSLVKAKYSWESIYDHCACVISLKVNEKIGYKPLRYYNCWADHQDFSHVVLSDWVKPVRADVMKALFLKLMRSKHKLKKFNKETIGDIGKGYQAAKTHYMEVRMEAQAHGQDLNYQKKEKEAAAHFHD</sequence>
<dbReference type="InterPro" id="IPR036691">
    <property type="entry name" value="Endo/exonu/phosph_ase_sf"/>
</dbReference>
<accession>A0A803PXT5</accession>
<dbReference type="Gene3D" id="3.60.10.10">
    <property type="entry name" value="Endonuclease/exonuclease/phosphatase"/>
    <property type="match status" value="1"/>
</dbReference>
<reference evidence="2" key="2">
    <citation type="submission" date="2021-03" db="UniProtKB">
        <authorList>
            <consortium name="EnsemblPlants"/>
        </authorList>
    </citation>
    <scope>IDENTIFICATION</scope>
</reference>
<organism evidence="2 3">
    <name type="scientific">Cannabis sativa</name>
    <name type="common">Hemp</name>
    <name type="synonym">Marijuana</name>
    <dbReference type="NCBI Taxonomy" id="3483"/>
    <lineage>
        <taxon>Eukaryota</taxon>
        <taxon>Viridiplantae</taxon>
        <taxon>Streptophyta</taxon>
        <taxon>Embryophyta</taxon>
        <taxon>Tracheophyta</taxon>
        <taxon>Spermatophyta</taxon>
        <taxon>Magnoliopsida</taxon>
        <taxon>eudicotyledons</taxon>
        <taxon>Gunneridae</taxon>
        <taxon>Pentapetalae</taxon>
        <taxon>rosids</taxon>
        <taxon>fabids</taxon>
        <taxon>Rosales</taxon>
        <taxon>Cannabaceae</taxon>
        <taxon>Cannabis</taxon>
    </lineage>
</organism>
<dbReference type="InterPro" id="IPR036047">
    <property type="entry name" value="F-box-like_dom_sf"/>
</dbReference>
<feature type="domain" description="F-box" evidence="1">
    <location>
        <begin position="28"/>
        <end position="68"/>
    </location>
</feature>
<dbReference type="PANTHER" id="PTHR33736">
    <property type="entry name" value="F-BOX PROTEIN-RELATED"/>
    <property type="match status" value="1"/>
</dbReference>
<dbReference type="AlphaFoldDB" id="A0A803PXT5"/>
<name>A0A803PXT5_CANSA</name>
<dbReference type="InterPro" id="IPR001810">
    <property type="entry name" value="F-box_dom"/>
</dbReference>
<dbReference type="EnsemblPlants" id="evm.model.06.296">
    <property type="protein sequence ID" value="cds.evm.model.06.296"/>
    <property type="gene ID" value="evm.TU.06.296"/>
</dbReference>
<dbReference type="SUPFAM" id="SSF56219">
    <property type="entry name" value="DNase I-like"/>
    <property type="match status" value="1"/>
</dbReference>
<dbReference type="EMBL" id="UZAU01000557">
    <property type="status" value="NOT_ANNOTATED_CDS"/>
    <property type="molecule type" value="Genomic_DNA"/>
</dbReference>
<proteinExistence type="predicted"/>
<evidence type="ECO:0000259" key="1">
    <source>
        <dbReference type="Pfam" id="PF12937"/>
    </source>
</evidence>
<dbReference type="Proteomes" id="UP000596661">
    <property type="component" value="Chromosome 6"/>
</dbReference>
<reference evidence="2" key="1">
    <citation type="submission" date="2018-11" db="EMBL/GenBank/DDBJ databases">
        <authorList>
            <person name="Grassa J C."/>
        </authorList>
    </citation>
    <scope>NUCLEOTIDE SEQUENCE [LARGE SCALE GENOMIC DNA]</scope>
</reference>
<dbReference type="Gramene" id="evm.model.06.296">
    <property type="protein sequence ID" value="cds.evm.model.06.296"/>
    <property type="gene ID" value="evm.TU.06.296"/>
</dbReference>
<dbReference type="PANTHER" id="PTHR33736:SF18">
    <property type="entry name" value="F-BOX DOMAIN-CONTAINING PROTEIN"/>
    <property type="match status" value="1"/>
</dbReference>